<dbReference type="RefSeq" id="WP_148603686.1">
    <property type="nucleotide sequence ID" value="NZ_RXYB01000010.1"/>
</dbReference>
<protein>
    <recommendedName>
        <fullName evidence="3">Head decoration protein</fullName>
    </recommendedName>
</protein>
<accession>A0ABR6WP13</accession>
<name>A0ABR6WP13_9FIRM</name>
<evidence type="ECO:0008006" key="3">
    <source>
        <dbReference type="Google" id="ProtNLM"/>
    </source>
</evidence>
<proteinExistence type="predicted"/>
<dbReference type="Proteomes" id="UP000653358">
    <property type="component" value="Unassembled WGS sequence"/>
</dbReference>
<organism evidence="1 2">
    <name type="scientific">Acetobacterium tundrae</name>
    <dbReference type="NCBI Taxonomy" id="132932"/>
    <lineage>
        <taxon>Bacteria</taxon>
        <taxon>Bacillati</taxon>
        <taxon>Bacillota</taxon>
        <taxon>Clostridia</taxon>
        <taxon>Eubacteriales</taxon>
        <taxon>Eubacteriaceae</taxon>
        <taxon>Acetobacterium</taxon>
    </lineage>
</organism>
<gene>
    <name evidence="1" type="ORF">GH807_13385</name>
</gene>
<comment type="caution">
    <text evidence="1">The sequence shown here is derived from an EMBL/GenBank/DDBJ whole genome shotgun (WGS) entry which is preliminary data.</text>
</comment>
<dbReference type="InterPro" id="IPR011231">
    <property type="entry name" value="Phage_VT1-Sakai_H0018"/>
</dbReference>
<keyword evidence="2" id="KW-1185">Reference proteome</keyword>
<reference evidence="1 2" key="1">
    <citation type="journal article" date="2020" name="mSystems">
        <title>Defining Genomic and Predicted Metabolic Features of the Acetobacterium Genus.</title>
        <authorList>
            <person name="Ross D.E."/>
            <person name="Marshall C.W."/>
            <person name="Gulliver D."/>
            <person name="May H.D."/>
            <person name="Norman R.S."/>
        </authorList>
    </citation>
    <scope>NUCLEOTIDE SEQUENCE [LARGE SCALE GENOMIC DNA]</scope>
    <source>
        <strain evidence="1 2">DSM 9173</strain>
    </source>
</reference>
<sequence>MGYQTTQINDSATISEAAASALTSPGTLAAEYDSNGNVKIAAGTIAPVGIFVITNGDTVESGERVDIQVKDIGLWTAGAAVAKGAELTADTAGKAITATAGKFILAIALEAAAAAGEIIKIQIVKAGYKPAVV</sequence>
<dbReference type="Pfam" id="PF09956">
    <property type="entry name" value="Phage_cement_2"/>
    <property type="match status" value="1"/>
</dbReference>
<evidence type="ECO:0000313" key="1">
    <source>
        <dbReference type="EMBL" id="MBC3798036.1"/>
    </source>
</evidence>
<dbReference type="EMBL" id="WJBB01000019">
    <property type="protein sequence ID" value="MBC3798036.1"/>
    <property type="molecule type" value="Genomic_DNA"/>
</dbReference>
<evidence type="ECO:0000313" key="2">
    <source>
        <dbReference type="Proteomes" id="UP000653358"/>
    </source>
</evidence>